<feature type="compositionally biased region" description="Basic and acidic residues" evidence="2">
    <location>
        <begin position="495"/>
        <end position="505"/>
    </location>
</feature>
<dbReference type="SMART" id="SM00343">
    <property type="entry name" value="ZnF_C2HC"/>
    <property type="match status" value="1"/>
</dbReference>
<dbReference type="GO" id="GO:0016787">
    <property type="term" value="F:hydrolase activity"/>
    <property type="evidence" value="ECO:0007669"/>
    <property type="project" value="UniProtKB-KW"/>
</dbReference>
<feature type="compositionally biased region" description="Gly residues" evidence="2">
    <location>
        <begin position="438"/>
        <end position="454"/>
    </location>
</feature>
<proteinExistence type="predicted"/>
<evidence type="ECO:0000313" key="5">
    <source>
        <dbReference type="Proteomes" id="UP000886595"/>
    </source>
</evidence>
<feature type="compositionally biased region" description="Basic and acidic residues" evidence="2">
    <location>
        <begin position="466"/>
        <end position="481"/>
    </location>
</feature>
<dbReference type="GO" id="GO:0005524">
    <property type="term" value="F:ATP binding"/>
    <property type="evidence" value="ECO:0007669"/>
    <property type="project" value="InterPro"/>
</dbReference>
<organism evidence="4 5">
    <name type="scientific">Brassica carinata</name>
    <name type="common">Ethiopian mustard</name>
    <name type="synonym">Abyssinian cabbage</name>
    <dbReference type="NCBI Taxonomy" id="52824"/>
    <lineage>
        <taxon>Eukaryota</taxon>
        <taxon>Viridiplantae</taxon>
        <taxon>Streptophyta</taxon>
        <taxon>Embryophyta</taxon>
        <taxon>Tracheophyta</taxon>
        <taxon>Spermatophyta</taxon>
        <taxon>Magnoliopsida</taxon>
        <taxon>eudicotyledons</taxon>
        <taxon>Gunneridae</taxon>
        <taxon>Pentapetalae</taxon>
        <taxon>rosids</taxon>
        <taxon>malvids</taxon>
        <taxon>Brassicales</taxon>
        <taxon>Brassicaceae</taxon>
        <taxon>Brassiceae</taxon>
        <taxon>Brassica</taxon>
    </lineage>
</organism>
<name>A0A8X7W4M7_BRACI</name>
<gene>
    <name evidence="4" type="ORF">Bca52824_015246</name>
</gene>
<keyword evidence="1" id="KW-0862">Zinc</keyword>
<feature type="compositionally biased region" description="Basic and acidic residues" evidence="2">
    <location>
        <begin position="422"/>
        <end position="435"/>
    </location>
</feature>
<evidence type="ECO:0000256" key="1">
    <source>
        <dbReference type="PROSITE-ProRule" id="PRU00047"/>
    </source>
</evidence>
<sequence length="505" mass="53356">MYYRALVGSPLNTARDPVRGDLEAAWCSFRQLGFSNISRRFTASNFRSASSVLPWRVGFRALIASYELGLILVPMISSGALGRRERRPVVFRLLPALRAAWQDGCRAGQRSRRCRRRQAVCGDGVTAPAGLSAGQVESRAGQAVHRSALAPGRGGRRRQVGAAGASPARCFRFAAGAVGCGRGAAGRHGAGHQAGARTRPVPPPGRPLADLQAAGVRKAFNSPVMSNLDRFIASKLTHAVTVTSSPAKSLPISSRNRVSQEEMYVDSEAPSLTIQGNGGGSLHIPPQLLALSELEFKKAFLLLTYIPGDPTNSRGFLSARSVTGFLSDVYRPAADRVGKIFMIADDRVQGAVFDLAEDIAKELLENEVPEGNSISLITKLPPLQDDGPSSDNYGRFSSRDRMPRGGGGSRGSRFGGRGGSSRGRDSWGGDDDRRSRSSGGGGSSWSRGGGGGSSGSSDDWLIGGGSDRRSSSSRAPSRERSFGGACFNCGSSGHRAADCPDKRGY</sequence>
<feature type="region of interest" description="Disordered" evidence="2">
    <location>
        <begin position="377"/>
        <end position="505"/>
    </location>
</feature>
<evidence type="ECO:0000313" key="4">
    <source>
        <dbReference type="EMBL" id="KAG2322033.1"/>
    </source>
</evidence>
<dbReference type="InterPro" id="IPR036875">
    <property type="entry name" value="Znf_CCHC_sf"/>
</dbReference>
<dbReference type="Pfam" id="PF00098">
    <property type="entry name" value="zf-CCHC"/>
    <property type="match status" value="1"/>
</dbReference>
<dbReference type="GO" id="GO:0003723">
    <property type="term" value="F:RNA binding"/>
    <property type="evidence" value="ECO:0007669"/>
    <property type="project" value="UniProtKB-KW"/>
</dbReference>
<feature type="domain" description="CCHC-type" evidence="3">
    <location>
        <begin position="486"/>
        <end position="501"/>
    </location>
</feature>
<accession>A0A8X7W4M7</accession>
<dbReference type="GO" id="GO:0003724">
    <property type="term" value="F:RNA helicase activity"/>
    <property type="evidence" value="ECO:0007669"/>
    <property type="project" value="UniProtKB-EC"/>
</dbReference>
<feature type="compositionally biased region" description="Gly residues" evidence="2">
    <location>
        <begin position="404"/>
        <end position="421"/>
    </location>
</feature>
<dbReference type="GO" id="GO:0008270">
    <property type="term" value="F:zinc ion binding"/>
    <property type="evidence" value="ECO:0007669"/>
    <property type="project" value="UniProtKB-KW"/>
</dbReference>
<keyword evidence="5" id="KW-1185">Reference proteome</keyword>
<dbReference type="InterPro" id="IPR012562">
    <property type="entry name" value="GUCT"/>
</dbReference>
<evidence type="ECO:0000256" key="2">
    <source>
        <dbReference type="SAM" id="MobiDB-lite"/>
    </source>
</evidence>
<dbReference type="PROSITE" id="PS50158">
    <property type="entry name" value="ZF_CCHC"/>
    <property type="match status" value="1"/>
</dbReference>
<evidence type="ECO:0000259" key="3">
    <source>
        <dbReference type="PROSITE" id="PS50158"/>
    </source>
</evidence>
<dbReference type="Gene3D" id="4.10.60.10">
    <property type="entry name" value="Zinc finger, CCHC-type"/>
    <property type="match status" value="1"/>
</dbReference>
<keyword evidence="1" id="KW-0863">Zinc-finger</keyword>
<dbReference type="AlphaFoldDB" id="A0A8X7W4M7"/>
<protein>
    <recommendedName>
        <fullName evidence="3">CCHC-type domain-containing protein</fullName>
    </recommendedName>
</protein>
<dbReference type="Proteomes" id="UP000886595">
    <property type="component" value="Unassembled WGS sequence"/>
</dbReference>
<dbReference type="Pfam" id="PF08152">
    <property type="entry name" value="GUCT"/>
    <property type="match status" value="1"/>
</dbReference>
<dbReference type="SUPFAM" id="SSF57756">
    <property type="entry name" value="Retrovirus zinc finger-like domains"/>
    <property type="match status" value="1"/>
</dbReference>
<dbReference type="InterPro" id="IPR001878">
    <property type="entry name" value="Znf_CCHC"/>
</dbReference>
<dbReference type="EMBL" id="JAAMPC010000003">
    <property type="protein sequence ID" value="KAG2322033.1"/>
    <property type="molecule type" value="Genomic_DNA"/>
</dbReference>
<reference evidence="4 5" key="1">
    <citation type="submission" date="2020-02" db="EMBL/GenBank/DDBJ databases">
        <authorList>
            <person name="Ma Q."/>
            <person name="Huang Y."/>
            <person name="Song X."/>
            <person name="Pei D."/>
        </authorList>
    </citation>
    <scope>NUCLEOTIDE SEQUENCE [LARGE SCALE GENOMIC DNA]</scope>
    <source>
        <strain evidence="4">Sxm20200214</strain>
        <tissue evidence="4">Leaf</tissue>
    </source>
</reference>
<comment type="caution">
    <text evidence="4">The sequence shown here is derived from an EMBL/GenBank/DDBJ whole genome shotgun (WGS) entry which is preliminary data.</text>
</comment>
<keyword evidence="1" id="KW-0479">Metal-binding</keyword>